<accession>A0A0F9T7R5</accession>
<dbReference type="EMBL" id="LAZR01001416">
    <property type="protein sequence ID" value="KKN45011.1"/>
    <property type="molecule type" value="Genomic_DNA"/>
</dbReference>
<comment type="caution">
    <text evidence="2">The sequence shown here is derived from an EMBL/GenBank/DDBJ whole genome shotgun (WGS) entry which is preliminary data.</text>
</comment>
<keyword evidence="1" id="KW-0472">Membrane</keyword>
<evidence type="ECO:0000313" key="2">
    <source>
        <dbReference type="EMBL" id="KKN45011.1"/>
    </source>
</evidence>
<protein>
    <submittedName>
        <fullName evidence="2">Uncharacterized protein</fullName>
    </submittedName>
</protein>
<gene>
    <name evidence="2" type="ORF">LCGC14_0687230</name>
</gene>
<reference evidence="2" key="1">
    <citation type="journal article" date="2015" name="Nature">
        <title>Complex archaea that bridge the gap between prokaryotes and eukaryotes.</title>
        <authorList>
            <person name="Spang A."/>
            <person name="Saw J.H."/>
            <person name="Jorgensen S.L."/>
            <person name="Zaremba-Niedzwiedzka K."/>
            <person name="Martijn J."/>
            <person name="Lind A.E."/>
            <person name="van Eijk R."/>
            <person name="Schleper C."/>
            <person name="Guy L."/>
            <person name="Ettema T.J."/>
        </authorList>
    </citation>
    <scope>NUCLEOTIDE SEQUENCE</scope>
</reference>
<organism evidence="2">
    <name type="scientific">marine sediment metagenome</name>
    <dbReference type="NCBI Taxonomy" id="412755"/>
    <lineage>
        <taxon>unclassified sequences</taxon>
        <taxon>metagenomes</taxon>
        <taxon>ecological metagenomes</taxon>
    </lineage>
</organism>
<proteinExistence type="predicted"/>
<dbReference type="AlphaFoldDB" id="A0A0F9T7R5"/>
<sequence length="119" mass="13050">MYLPLLAEAGLGDFVTQLGVGGIFAIIILREVFGFLAKKRDKNGGSTAQTDMFTLLRAIEAGTTELVRLHDVKDEDGVPVWYVRKSLERQIERLVLGVAGMTKAVETQTEVLEKLAEGD</sequence>
<evidence type="ECO:0000256" key="1">
    <source>
        <dbReference type="SAM" id="Phobius"/>
    </source>
</evidence>
<name>A0A0F9T7R5_9ZZZZ</name>
<keyword evidence="1" id="KW-0812">Transmembrane</keyword>
<feature type="transmembrane region" description="Helical" evidence="1">
    <location>
        <begin position="14"/>
        <end position="33"/>
    </location>
</feature>
<keyword evidence="1" id="KW-1133">Transmembrane helix</keyword>